<dbReference type="InterPro" id="IPR033964">
    <property type="entry name" value="ABBA"/>
</dbReference>
<dbReference type="InterPro" id="IPR017795">
    <property type="entry name" value="ABBA_NscD-like"/>
</dbReference>
<dbReference type="AlphaFoldDB" id="A0A553HNL7"/>
<dbReference type="NCBIfam" id="TIGR03429">
    <property type="entry name" value="arom_pren_DMATS"/>
    <property type="match status" value="1"/>
</dbReference>
<evidence type="ECO:0000256" key="1">
    <source>
        <dbReference type="ARBA" id="ARBA00010209"/>
    </source>
</evidence>
<accession>A0A553HNL7</accession>
<evidence type="ECO:0000313" key="3">
    <source>
        <dbReference type="EMBL" id="TRX89555.1"/>
    </source>
</evidence>
<gene>
    <name evidence="3" type="ORF">FHL15_009599</name>
</gene>
<dbReference type="GO" id="GO:0016765">
    <property type="term" value="F:transferase activity, transferring alkyl or aryl (other than methyl) groups"/>
    <property type="evidence" value="ECO:0007669"/>
    <property type="project" value="InterPro"/>
</dbReference>
<keyword evidence="2" id="KW-0808">Transferase</keyword>
<name>A0A553HNL7_9PEZI</name>
<dbReference type="SFLD" id="SFLDS00036">
    <property type="entry name" value="Aromatic_Prenyltransferase"/>
    <property type="match status" value="1"/>
</dbReference>
<dbReference type="EMBL" id="VFLP01000066">
    <property type="protein sequence ID" value="TRX89555.1"/>
    <property type="molecule type" value="Genomic_DNA"/>
</dbReference>
<dbReference type="PANTHER" id="PTHR40627:SF4">
    <property type="entry name" value="PRENYLTRANSFERASE ASQH1-RELATED"/>
    <property type="match status" value="1"/>
</dbReference>
<reference evidence="4" key="1">
    <citation type="submission" date="2019-06" db="EMBL/GenBank/DDBJ databases">
        <title>Draft genome sequence of the griseofulvin-producing fungus Xylaria cubensis strain G536.</title>
        <authorList>
            <person name="Mead M.E."/>
            <person name="Raja H.A."/>
            <person name="Steenwyk J.L."/>
            <person name="Knowles S.L."/>
            <person name="Oberlies N.H."/>
            <person name="Rokas A."/>
        </authorList>
    </citation>
    <scope>NUCLEOTIDE SEQUENCE [LARGE SCALE GENOMIC DNA]</scope>
    <source>
        <strain evidence="4">G536</strain>
    </source>
</reference>
<dbReference type="PANTHER" id="PTHR40627">
    <property type="entry name" value="INDOLE PRENYLTRANSFERASE TDIB-RELATED"/>
    <property type="match status" value="1"/>
</dbReference>
<organism evidence="3 4">
    <name type="scientific">Xylaria flabelliformis</name>
    <dbReference type="NCBI Taxonomy" id="2512241"/>
    <lineage>
        <taxon>Eukaryota</taxon>
        <taxon>Fungi</taxon>
        <taxon>Dikarya</taxon>
        <taxon>Ascomycota</taxon>
        <taxon>Pezizomycotina</taxon>
        <taxon>Sordariomycetes</taxon>
        <taxon>Xylariomycetidae</taxon>
        <taxon>Xylariales</taxon>
        <taxon>Xylariaceae</taxon>
        <taxon>Xylaria</taxon>
    </lineage>
</organism>
<proteinExistence type="inferred from homology"/>
<protein>
    <submittedName>
        <fullName evidence="3">Uncharacterized protein</fullName>
    </submittedName>
</protein>
<dbReference type="OrthoDB" id="5392033at2759"/>
<dbReference type="Pfam" id="PF11991">
    <property type="entry name" value="Trp_DMAT"/>
    <property type="match status" value="1"/>
</dbReference>
<evidence type="ECO:0000256" key="2">
    <source>
        <dbReference type="ARBA" id="ARBA00022679"/>
    </source>
</evidence>
<comment type="caution">
    <text evidence="3">The sequence shown here is derived from an EMBL/GenBank/DDBJ whole genome shotgun (WGS) entry which is preliminary data.</text>
</comment>
<dbReference type="CDD" id="cd13929">
    <property type="entry name" value="PT-DMATS_CymD"/>
    <property type="match status" value="1"/>
</dbReference>
<sequence length="502" mass="56880">MFSLLNDLGFGQSPVTLHLSTLSAYSVSILLSLLILTVLNGISGSWLPTVKKTIRSLRRGSSKLHPDRPQLAPISPVIPFEKKPQAKDQGTIQNPEDLAELSVWHRVDAELEIFKSTHHQFWWNTHSGKALAILLHAAEYPEHLQHRDLKFFATSVAPYLGVSRETTEGNTLQWPSFMTDDGTPLELSWDWGTKDGPPTIRYSIEPIGLQAGSSIDPGNLIAGPAFQEELDRSLVDMRLEWFQHFKEFFHVRNDKAGFVQDVADHNTSIFYAFDLSPTEVTAKVYFFPKMRAQAKGQSNLEVLSRAIRAAPYTTKDNLQAWDTFCDFSSDLSSSAIEYEMLAIDLIDPFESRLKIYFRSRETTFNSVVNIMTVGGRITNPKLYQGLEDLRLLWNALFDIDANTSSQESLPAVGHRTAGILYNVEFRLGETYPVAKIYLPVRHYASSDAAIIRGLNLYFQHHQRGKYMPNYVKAMRKLLNPWKQLRAFIPTSAVQSGQMEHLE</sequence>
<comment type="similarity">
    <text evidence="1">Belongs to the tryptophan dimethylallyltransferase family.</text>
</comment>
<keyword evidence="4" id="KW-1185">Reference proteome</keyword>
<dbReference type="Proteomes" id="UP000319160">
    <property type="component" value="Unassembled WGS sequence"/>
</dbReference>
<dbReference type="GO" id="GO:0009820">
    <property type="term" value="P:alkaloid metabolic process"/>
    <property type="evidence" value="ECO:0007669"/>
    <property type="project" value="InterPro"/>
</dbReference>
<evidence type="ECO:0000313" key="4">
    <source>
        <dbReference type="Proteomes" id="UP000319160"/>
    </source>
</evidence>